<dbReference type="PANTHER" id="PTHR42986:SF1">
    <property type="entry name" value="BENZALDEHYDE DEHYDROGENASE YFMT"/>
    <property type="match status" value="1"/>
</dbReference>
<evidence type="ECO:0000313" key="6">
    <source>
        <dbReference type="Proteomes" id="UP001370348"/>
    </source>
</evidence>
<dbReference type="Pfam" id="PF00171">
    <property type="entry name" value="Aldedh"/>
    <property type="match status" value="1"/>
</dbReference>
<dbReference type="Gene3D" id="3.40.309.10">
    <property type="entry name" value="Aldehyde Dehydrogenase, Chain A, domain 2"/>
    <property type="match status" value="1"/>
</dbReference>
<dbReference type="Proteomes" id="UP001370348">
    <property type="component" value="Chromosome"/>
</dbReference>
<dbReference type="CDD" id="cd07152">
    <property type="entry name" value="ALDH_BenzADH"/>
    <property type="match status" value="1"/>
</dbReference>
<protein>
    <submittedName>
        <fullName evidence="5">Benzaldehyde dehydrogenase</fullName>
    </submittedName>
</protein>
<reference evidence="5 6" key="1">
    <citation type="submission" date="2021-12" db="EMBL/GenBank/DDBJ databases">
        <title>Discovery of the Pendulisporaceae a myxobacterial family with distinct sporulation behavior and unique specialized metabolism.</title>
        <authorList>
            <person name="Garcia R."/>
            <person name="Popoff A."/>
            <person name="Bader C.D."/>
            <person name="Loehr J."/>
            <person name="Walesch S."/>
            <person name="Walt C."/>
            <person name="Boldt J."/>
            <person name="Bunk B."/>
            <person name="Haeckl F.J.F.P.J."/>
            <person name="Gunesch A.P."/>
            <person name="Birkelbach J."/>
            <person name="Nuebel U."/>
            <person name="Pietschmann T."/>
            <person name="Bach T."/>
            <person name="Mueller R."/>
        </authorList>
    </citation>
    <scope>NUCLEOTIDE SEQUENCE [LARGE SCALE GENOMIC DNA]</scope>
    <source>
        <strain evidence="5 6">MSr11954</strain>
    </source>
</reference>
<sequence length="500" mass="52952">MSTQAMRAGRVDGSSGELLPQATWRGRVFSSGWRELETSTDVVEPATLQVVGRIGLASPGDIGRAVGLAREAQSAWADLPYEERAAIFRRASQLMQEHTAEISSWIMRESGGTRGKAAFEVGLALKALHEASAMPSQPQGIVLPSQPDCVSIARRRPIGVVGVIAPFNFPLYLALRAVAPALAVGNAVVLKPDPRTAVCGGVVIARIFQEAGLPEGVLHMLPGAADAGAALCAHPQVGMIQFTGSSTAGRKVGELAGRNLKKVSLELGGKNSLIVLDDADLDLAVSNAAWGAYLHQGQICMASSRILVHRKLEKEFVAKLAEKAAGLPTGDPSTDENVVIGPLINQGQRDHIVSIVRDSIDAGARLETGGTYQKLFFRPTVLSQVKPGMRAFEEEIFGPVAPVTAFDDDREAVALANQTEYGLSGAILSSSVGRATALGRQLRTGLLHINNQTIDDEVINPFGGVGVSGNGTSIGGPANWDEFTQWQWMTIRDKAPARPI</sequence>
<evidence type="ECO:0000313" key="5">
    <source>
        <dbReference type="EMBL" id="WXB16439.1"/>
    </source>
</evidence>
<gene>
    <name evidence="5" type="ORF">LZC94_03980</name>
</gene>
<dbReference type="InterPro" id="IPR015590">
    <property type="entry name" value="Aldehyde_DH_dom"/>
</dbReference>
<dbReference type="RefSeq" id="WP_394826066.1">
    <property type="nucleotide sequence ID" value="NZ_CP089984.1"/>
</dbReference>
<dbReference type="InterPro" id="IPR016161">
    <property type="entry name" value="Ald_DH/histidinol_DH"/>
</dbReference>
<dbReference type="PANTHER" id="PTHR42986">
    <property type="entry name" value="BENZALDEHYDE DEHYDROGENASE YFMT"/>
    <property type="match status" value="1"/>
</dbReference>
<dbReference type="InterPro" id="IPR016160">
    <property type="entry name" value="Ald_DH_CS_CYS"/>
</dbReference>
<evidence type="ECO:0000256" key="1">
    <source>
        <dbReference type="ARBA" id="ARBA00009986"/>
    </source>
</evidence>
<evidence type="ECO:0000256" key="2">
    <source>
        <dbReference type="ARBA" id="ARBA00023002"/>
    </source>
</evidence>
<accession>A0ABZ2M3R6</accession>
<dbReference type="InterPro" id="IPR016162">
    <property type="entry name" value="Ald_DH_N"/>
</dbReference>
<evidence type="ECO:0000256" key="3">
    <source>
        <dbReference type="ARBA" id="ARBA00023027"/>
    </source>
</evidence>
<feature type="domain" description="Aldehyde dehydrogenase" evidence="4">
    <location>
        <begin position="38"/>
        <end position="488"/>
    </location>
</feature>
<organism evidence="5 6">
    <name type="scientific">Pendulispora albinea</name>
    <dbReference type="NCBI Taxonomy" id="2741071"/>
    <lineage>
        <taxon>Bacteria</taxon>
        <taxon>Pseudomonadati</taxon>
        <taxon>Myxococcota</taxon>
        <taxon>Myxococcia</taxon>
        <taxon>Myxococcales</taxon>
        <taxon>Sorangiineae</taxon>
        <taxon>Pendulisporaceae</taxon>
        <taxon>Pendulispora</taxon>
    </lineage>
</organism>
<comment type="similarity">
    <text evidence="1">Belongs to the aldehyde dehydrogenase family.</text>
</comment>
<evidence type="ECO:0000259" key="4">
    <source>
        <dbReference type="Pfam" id="PF00171"/>
    </source>
</evidence>
<dbReference type="PROSITE" id="PS00070">
    <property type="entry name" value="ALDEHYDE_DEHYDR_CYS"/>
    <property type="match status" value="1"/>
</dbReference>
<dbReference type="InterPro" id="IPR016163">
    <property type="entry name" value="Ald_DH_C"/>
</dbReference>
<dbReference type="Gene3D" id="3.40.605.10">
    <property type="entry name" value="Aldehyde Dehydrogenase, Chain A, domain 1"/>
    <property type="match status" value="1"/>
</dbReference>
<keyword evidence="2" id="KW-0560">Oxidoreductase</keyword>
<keyword evidence="6" id="KW-1185">Reference proteome</keyword>
<proteinExistence type="inferred from homology"/>
<name>A0ABZ2M3R6_9BACT</name>
<dbReference type="EMBL" id="CP089984">
    <property type="protein sequence ID" value="WXB16439.1"/>
    <property type="molecule type" value="Genomic_DNA"/>
</dbReference>
<dbReference type="SUPFAM" id="SSF53720">
    <property type="entry name" value="ALDH-like"/>
    <property type="match status" value="1"/>
</dbReference>
<keyword evidence="3" id="KW-0520">NAD</keyword>